<keyword evidence="3" id="KW-1003">Cell membrane</keyword>
<accession>U2E2X6</accession>
<keyword evidence="6 7" id="KW-0472">Membrane</keyword>
<evidence type="ECO:0000313" key="9">
    <source>
        <dbReference type="Proteomes" id="UP000003861"/>
    </source>
</evidence>
<evidence type="ECO:0000256" key="1">
    <source>
        <dbReference type="ARBA" id="ARBA00004651"/>
    </source>
</evidence>
<organism evidence="8 9">
    <name type="scientific">Halorhabdus tiamatea SARL4B</name>
    <dbReference type="NCBI Taxonomy" id="1033806"/>
    <lineage>
        <taxon>Archaea</taxon>
        <taxon>Methanobacteriati</taxon>
        <taxon>Methanobacteriota</taxon>
        <taxon>Stenosarchaea group</taxon>
        <taxon>Halobacteria</taxon>
        <taxon>Halobacteriales</taxon>
        <taxon>Haloarculaceae</taxon>
        <taxon>Halorhabdus</taxon>
    </lineage>
</organism>
<dbReference type="OrthoDB" id="265386at2157"/>
<feature type="transmembrane region" description="Helical" evidence="7">
    <location>
        <begin position="96"/>
        <end position="119"/>
    </location>
</feature>
<name>U2E2X6_9EURY</name>
<dbReference type="RefSeq" id="WP_008524070.1">
    <property type="nucleotide sequence ID" value="NC_021921.1"/>
</dbReference>
<dbReference type="AlphaFoldDB" id="U2E2X6"/>
<reference evidence="8 9" key="2">
    <citation type="journal article" date="2013" name="PLoS ONE">
        <title>INDIGO - INtegrated Data Warehouse of MIcrobial GenOmes with Examples from the Red Sea Extremophiles.</title>
        <authorList>
            <person name="Alam I."/>
            <person name="Antunes A."/>
            <person name="Kamau A.A."/>
            <person name="Ba Alawi W."/>
            <person name="Kalkatawi M."/>
            <person name="Stingl U."/>
            <person name="Bajic V.B."/>
        </authorList>
    </citation>
    <scope>NUCLEOTIDE SEQUENCE [LARGE SCALE GENOMIC DNA]</scope>
    <source>
        <strain evidence="8 9">SARL4B</strain>
    </source>
</reference>
<feature type="transmembrane region" description="Helical" evidence="7">
    <location>
        <begin position="160"/>
        <end position="181"/>
    </location>
</feature>
<proteinExistence type="inferred from homology"/>
<keyword evidence="4 7" id="KW-0812">Transmembrane</keyword>
<dbReference type="GeneID" id="23798931"/>
<protein>
    <submittedName>
        <fullName evidence="8">Putative permease protein</fullName>
    </submittedName>
</protein>
<feature type="transmembrane region" description="Helical" evidence="7">
    <location>
        <begin position="24"/>
        <end position="42"/>
    </location>
</feature>
<reference evidence="8 9" key="1">
    <citation type="journal article" date="2011" name="J. Bacteriol.">
        <title>Genome sequence of Halorhabdus tiamatea, the first archaeon isolated from a deep-sea anoxic brine lake.</title>
        <authorList>
            <person name="Antunes A."/>
            <person name="Alam I."/>
            <person name="Bajic V.B."/>
            <person name="Stingl U."/>
        </authorList>
    </citation>
    <scope>NUCLEOTIDE SEQUENCE [LARGE SCALE GENOMIC DNA]</scope>
    <source>
        <strain evidence="8 9">SARL4B</strain>
    </source>
</reference>
<comment type="similarity">
    <text evidence="2">Belongs to the UPF0718 family.</text>
</comment>
<dbReference type="InterPro" id="IPR005524">
    <property type="entry name" value="DUF318"/>
</dbReference>
<gene>
    <name evidence="8" type="ORF">HLRTI_001656</name>
</gene>
<feature type="transmembrane region" description="Helical" evidence="7">
    <location>
        <begin position="54"/>
        <end position="76"/>
    </location>
</feature>
<feature type="transmembrane region" description="Helical" evidence="7">
    <location>
        <begin position="131"/>
        <end position="154"/>
    </location>
</feature>
<dbReference type="Proteomes" id="UP000003861">
    <property type="component" value="Unassembled WGS sequence"/>
</dbReference>
<evidence type="ECO:0000256" key="2">
    <source>
        <dbReference type="ARBA" id="ARBA00006386"/>
    </source>
</evidence>
<evidence type="ECO:0000256" key="5">
    <source>
        <dbReference type="ARBA" id="ARBA00022989"/>
    </source>
</evidence>
<comment type="subcellular location">
    <subcellularLocation>
        <location evidence="1">Cell membrane</location>
        <topology evidence="1">Multi-pass membrane protein</topology>
    </subcellularLocation>
</comment>
<keyword evidence="5 7" id="KW-1133">Transmembrane helix</keyword>
<comment type="caution">
    <text evidence="8">The sequence shown here is derived from an EMBL/GenBank/DDBJ whole genome shotgun (WGS) entry which is preliminary data.</text>
</comment>
<evidence type="ECO:0000256" key="6">
    <source>
        <dbReference type="ARBA" id="ARBA00023136"/>
    </source>
</evidence>
<dbReference type="EMBL" id="AFNT02000017">
    <property type="protein sequence ID" value="ERJ06311.1"/>
    <property type="molecule type" value="Genomic_DNA"/>
</dbReference>
<dbReference type="Pfam" id="PF03773">
    <property type="entry name" value="ArsP_1"/>
    <property type="match status" value="1"/>
</dbReference>
<evidence type="ECO:0000313" key="8">
    <source>
        <dbReference type="EMBL" id="ERJ06311.1"/>
    </source>
</evidence>
<dbReference type="eggNOG" id="arCOG08249">
    <property type="taxonomic scope" value="Archaea"/>
</dbReference>
<dbReference type="GO" id="GO:0005886">
    <property type="term" value="C:plasma membrane"/>
    <property type="evidence" value="ECO:0007669"/>
    <property type="project" value="UniProtKB-SubCell"/>
</dbReference>
<evidence type="ECO:0000256" key="7">
    <source>
        <dbReference type="SAM" id="Phobius"/>
    </source>
</evidence>
<evidence type="ECO:0000256" key="3">
    <source>
        <dbReference type="ARBA" id="ARBA00022475"/>
    </source>
</evidence>
<evidence type="ECO:0000256" key="4">
    <source>
        <dbReference type="ARBA" id="ARBA00022692"/>
    </source>
</evidence>
<sequence length="194" mass="20251">MSLRETIDGTELSDVIGLLFGRQWGQRVVVIGAIVVYAWLSLRDPATARASAVSGVETFVQMFTLILASLLIASAIETLLPRDALAGWIGDAAGARGVVLSGLIGGLLPGGPYATYPIIRGVADRGASYPAMLMMLIGYSLIGLGRVPFGLAFFGIEIVVARLVIAVGATVVLSLLVYAVAQTDIGGRVLSFED</sequence>